<reference evidence="7" key="1">
    <citation type="submission" date="2025-08" db="UniProtKB">
        <authorList>
            <consortium name="Ensembl"/>
        </authorList>
    </citation>
    <scope>IDENTIFICATION</scope>
</reference>
<feature type="compositionally biased region" description="Low complexity" evidence="5">
    <location>
        <begin position="522"/>
        <end position="531"/>
    </location>
</feature>
<feature type="coiled-coil region" evidence="4">
    <location>
        <begin position="82"/>
        <end position="116"/>
    </location>
</feature>
<dbReference type="Gene3D" id="3.40.50.300">
    <property type="entry name" value="P-loop containing nucleotide triphosphate hydrolases"/>
    <property type="match status" value="2"/>
</dbReference>
<dbReference type="AlphaFoldDB" id="A0A8D0GZ28"/>
<dbReference type="GeneTree" id="ENSGT00940000154844"/>
<dbReference type="Pfam" id="PF04548">
    <property type="entry name" value="AIG1"/>
    <property type="match status" value="2"/>
</dbReference>
<protein>
    <recommendedName>
        <fullName evidence="6">AIG1-type G domain-containing protein</fullName>
    </recommendedName>
</protein>
<reference evidence="7" key="2">
    <citation type="submission" date="2025-09" db="UniProtKB">
        <authorList>
            <consortium name="Ensembl"/>
        </authorList>
    </citation>
    <scope>IDENTIFICATION</scope>
</reference>
<comment type="similarity">
    <text evidence="1">Belongs to the TRAFAC class TrmE-Era-EngA-EngB-Septin-like GTPase superfamily. AIG1/Toc34/Toc159-like paraseptin GTPase family. IAN subfamily.</text>
</comment>
<feature type="compositionally biased region" description="Polar residues" evidence="5">
    <location>
        <begin position="496"/>
        <end position="521"/>
    </location>
</feature>
<evidence type="ECO:0000256" key="3">
    <source>
        <dbReference type="ARBA" id="ARBA00023134"/>
    </source>
</evidence>
<keyword evidence="4" id="KW-0175">Coiled coil</keyword>
<dbReference type="PROSITE" id="PS51720">
    <property type="entry name" value="G_AIG1"/>
    <property type="match status" value="2"/>
</dbReference>
<dbReference type="GO" id="GO:0005525">
    <property type="term" value="F:GTP binding"/>
    <property type="evidence" value="ECO:0007669"/>
    <property type="project" value="UniProtKB-KW"/>
</dbReference>
<feature type="region of interest" description="Disordered" evidence="5">
    <location>
        <begin position="476"/>
        <end position="539"/>
    </location>
</feature>
<dbReference type="Ensembl" id="ENSSPUT00000013584.1">
    <property type="protein sequence ID" value="ENSSPUP00000012740.1"/>
    <property type="gene ID" value="ENSSPUG00000009805.1"/>
</dbReference>
<dbReference type="InterPro" id="IPR045058">
    <property type="entry name" value="GIMA/IAN/Toc"/>
</dbReference>
<dbReference type="Proteomes" id="UP000694392">
    <property type="component" value="Unplaced"/>
</dbReference>
<feature type="region of interest" description="Disordered" evidence="5">
    <location>
        <begin position="179"/>
        <end position="203"/>
    </location>
</feature>
<feature type="compositionally biased region" description="Basic and acidic residues" evidence="5">
    <location>
        <begin position="485"/>
        <end position="495"/>
    </location>
</feature>
<evidence type="ECO:0000313" key="8">
    <source>
        <dbReference type="Proteomes" id="UP000694392"/>
    </source>
</evidence>
<feature type="domain" description="AIG1-type G" evidence="6">
    <location>
        <begin position="205"/>
        <end position="408"/>
    </location>
</feature>
<evidence type="ECO:0000256" key="4">
    <source>
        <dbReference type="SAM" id="Coils"/>
    </source>
</evidence>
<dbReference type="FunFam" id="3.40.50.300:FF:000366">
    <property type="entry name" value="GTPase, IMAP family member 2"/>
    <property type="match status" value="1"/>
</dbReference>
<dbReference type="InterPro" id="IPR027417">
    <property type="entry name" value="P-loop_NTPase"/>
</dbReference>
<dbReference type="PANTHER" id="PTHR10903">
    <property type="entry name" value="GTPASE, IMAP FAMILY MEMBER-RELATED"/>
    <property type="match status" value="1"/>
</dbReference>
<keyword evidence="8" id="KW-1185">Reference proteome</keyword>
<dbReference type="OMA" id="CYTSEIY"/>
<organism evidence="7 8">
    <name type="scientific">Sphenodon punctatus</name>
    <name type="common">Tuatara</name>
    <name type="synonym">Hatteria punctata</name>
    <dbReference type="NCBI Taxonomy" id="8508"/>
    <lineage>
        <taxon>Eukaryota</taxon>
        <taxon>Metazoa</taxon>
        <taxon>Chordata</taxon>
        <taxon>Craniata</taxon>
        <taxon>Vertebrata</taxon>
        <taxon>Euteleostomi</taxon>
        <taxon>Lepidosauria</taxon>
        <taxon>Sphenodontia</taxon>
        <taxon>Sphenodontidae</taxon>
        <taxon>Sphenodon</taxon>
    </lineage>
</organism>
<accession>A0A8D0GZ28</accession>
<evidence type="ECO:0000256" key="2">
    <source>
        <dbReference type="ARBA" id="ARBA00022741"/>
    </source>
</evidence>
<dbReference type="PANTHER" id="PTHR10903:SF73">
    <property type="entry name" value="GTPASE IMAP FAMILY MEMBER 8"/>
    <property type="match status" value="1"/>
</dbReference>
<feature type="compositionally biased region" description="Basic and acidic residues" evidence="5">
    <location>
        <begin position="187"/>
        <end position="198"/>
    </location>
</feature>
<evidence type="ECO:0000259" key="6">
    <source>
        <dbReference type="PROSITE" id="PS51720"/>
    </source>
</evidence>
<evidence type="ECO:0000256" key="5">
    <source>
        <dbReference type="SAM" id="MobiDB-lite"/>
    </source>
</evidence>
<name>A0A8D0GZ28_SPHPU</name>
<proteinExistence type="inferred from homology"/>
<feature type="domain" description="AIG1-type G" evidence="6">
    <location>
        <begin position="1"/>
        <end position="86"/>
    </location>
</feature>
<sequence length="539" mass="61256">MMYVVVLFTHKEDLEGDSLSDYIKDCDNKDLQELVRECGNRCCAFNNKATGAEREAQVRELMGLVERMVQENGDGCYTSEIYKHTGEKIQEQERALEQYCREIEEFVMKRRQLKDLEKLMREFDTNPKELEKKVRKPVFEALVELQKYKKIKEAELKENLLRELEKLYQGILNCSREAAKNDFSTNPEKKDDEHEPKQGPENSSLSEWKIILAGKTGVGKSATGNSILIAEVFESKLGAKSVTKTCKAGSRRWNQREVVVIDTPDIFDPMTCSNETYQEIIHCIELSSPGPHALVLVTQLGRFTEEETAAVRRVKEIFGVEAMKRVIVLFTRREDLGDGSLHEYITDSENENLWKLIQECGGRFCAFNNKAIGEELNTQVGELMELVERVVRQNGGQCYTNELYSDVQGALDDASRESGQKHRLTEDRVREYMEKQRMMAEAENPSLLTRCKRKLGEAITTRVNFVRNERPQQISTDIVGHKKGKCEPPKQETSSHPEGNTAAMGTTHVTTGVLTQVGNEGQQQCEQAQHQSLSAPGVD</sequence>
<keyword evidence="3" id="KW-0342">GTP-binding</keyword>
<evidence type="ECO:0000256" key="1">
    <source>
        <dbReference type="ARBA" id="ARBA00008535"/>
    </source>
</evidence>
<dbReference type="CDD" id="cd01852">
    <property type="entry name" value="AIG1"/>
    <property type="match status" value="1"/>
</dbReference>
<keyword evidence="2" id="KW-0547">Nucleotide-binding</keyword>
<dbReference type="InterPro" id="IPR006703">
    <property type="entry name" value="G_AIG1"/>
</dbReference>
<dbReference type="SUPFAM" id="SSF52540">
    <property type="entry name" value="P-loop containing nucleoside triphosphate hydrolases"/>
    <property type="match status" value="1"/>
</dbReference>
<evidence type="ECO:0000313" key="7">
    <source>
        <dbReference type="Ensembl" id="ENSSPUP00000012740.1"/>
    </source>
</evidence>